<evidence type="ECO:0000313" key="2">
    <source>
        <dbReference type="Proteomes" id="UP000271937"/>
    </source>
</evidence>
<proteinExistence type="predicted"/>
<evidence type="ECO:0008006" key="3">
    <source>
        <dbReference type="Google" id="ProtNLM"/>
    </source>
</evidence>
<organism evidence="1 2">
    <name type="scientific">Flavobacterium macacae</name>
    <dbReference type="NCBI Taxonomy" id="2488993"/>
    <lineage>
        <taxon>Bacteria</taxon>
        <taxon>Pseudomonadati</taxon>
        <taxon>Bacteroidota</taxon>
        <taxon>Flavobacteriia</taxon>
        <taxon>Flavobacteriales</taxon>
        <taxon>Flavobacteriaceae</taxon>
        <taxon>Flavobacterium</taxon>
    </lineage>
</organism>
<protein>
    <recommendedName>
        <fullName evidence="3">Tetratricopeptide repeat protein</fullName>
    </recommendedName>
</protein>
<accession>A0A3P3VWD4</accession>
<evidence type="ECO:0000313" key="1">
    <source>
        <dbReference type="EMBL" id="RRJ87112.1"/>
    </source>
</evidence>
<gene>
    <name evidence="1" type="ORF">EG849_15445</name>
</gene>
<name>A0A3P3VWD4_9FLAO</name>
<dbReference type="OrthoDB" id="1330121at2"/>
<dbReference type="EMBL" id="RQVR01000049">
    <property type="protein sequence ID" value="RRJ87112.1"/>
    <property type="molecule type" value="Genomic_DNA"/>
</dbReference>
<sequence length="289" mass="34393">MKSIFIILISLTIFSCKNSNPIPTEDESHMELHKEMDKVDAEYVKFEKQLINLYTYSEKNPEKTILKIDSLLLVYKSEKDNYKSQIKSSVEKQLHYFKAELYYKLERYSESIKELEFDDHIYGDEAAGLAANYIKLKDNEKAKLYIDKIGGKGFYIYDYALGNYYESIGEKIQALKVYDSIKQDKRIKHYAYYKLAVNRLAELEKSNPKLLNEIYFPPGNPSFEICDSDNENRNKIFDLIDKLPENKNRTEIRIVESPQENDKNYYWVRVKTESNKTFNYYIYWKKRSN</sequence>
<reference evidence="1 2" key="1">
    <citation type="submission" date="2018-11" db="EMBL/GenBank/DDBJ databases">
        <title>Flavobacterium sp. nov., YIM 102600 draft genome.</title>
        <authorList>
            <person name="Li G."/>
            <person name="Jiang Y."/>
        </authorList>
    </citation>
    <scope>NUCLEOTIDE SEQUENCE [LARGE SCALE GENOMIC DNA]</scope>
    <source>
        <strain evidence="1 2">YIM 102600</strain>
    </source>
</reference>
<keyword evidence="2" id="KW-1185">Reference proteome</keyword>
<comment type="caution">
    <text evidence="1">The sequence shown here is derived from an EMBL/GenBank/DDBJ whole genome shotgun (WGS) entry which is preliminary data.</text>
</comment>
<dbReference type="AlphaFoldDB" id="A0A3P3VWD4"/>
<dbReference type="PROSITE" id="PS51257">
    <property type="entry name" value="PROKAR_LIPOPROTEIN"/>
    <property type="match status" value="1"/>
</dbReference>
<dbReference type="Proteomes" id="UP000271937">
    <property type="component" value="Unassembled WGS sequence"/>
</dbReference>
<dbReference type="RefSeq" id="WP_125014326.1">
    <property type="nucleotide sequence ID" value="NZ_RQVR01000049.1"/>
</dbReference>